<dbReference type="NCBIfam" id="NF038403">
    <property type="entry name" value="perm_prefix_1"/>
    <property type="match status" value="1"/>
</dbReference>
<dbReference type="Pfam" id="PF22564">
    <property type="entry name" value="HAAS"/>
    <property type="match status" value="1"/>
</dbReference>
<dbReference type="Pfam" id="PF04892">
    <property type="entry name" value="VanZ"/>
    <property type="match status" value="1"/>
</dbReference>
<feature type="domain" description="VanZ-like" evidence="2">
    <location>
        <begin position="93"/>
        <end position="238"/>
    </location>
</feature>
<feature type="transmembrane region" description="Helical" evidence="1">
    <location>
        <begin position="221"/>
        <end position="238"/>
    </location>
</feature>
<keyword evidence="1" id="KW-0472">Membrane</keyword>
<protein>
    <recommendedName>
        <fullName evidence="2">VanZ-like domain-containing protein</fullName>
    </recommendedName>
</protein>
<proteinExistence type="predicted"/>
<dbReference type="InterPro" id="IPR006976">
    <property type="entry name" value="VanZ-like"/>
</dbReference>
<evidence type="ECO:0000313" key="4">
    <source>
        <dbReference type="Proteomes" id="UP000679950"/>
    </source>
</evidence>
<reference evidence="3 4" key="1">
    <citation type="submission" date="2021-03" db="EMBL/GenBank/DDBJ databases">
        <title>Antimicrobial resistance genes in bacteria isolated from Japanese honey, and their potential for conferring macrolide and lincosamide resistance in the American foulbrood pathogen Paenibacillus larvae.</title>
        <authorList>
            <person name="Okamoto M."/>
            <person name="Kumagai M."/>
            <person name="Kanamori H."/>
            <person name="Takamatsu D."/>
        </authorList>
    </citation>
    <scope>NUCLEOTIDE SEQUENCE [LARGE SCALE GENOMIC DNA]</scope>
    <source>
        <strain evidence="3 4">J8TS2</strain>
    </source>
</reference>
<dbReference type="PANTHER" id="PTHR36834">
    <property type="entry name" value="MEMBRANE PROTEIN-RELATED"/>
    <property type="match status" value="1"/>
</dbReference>
<gene>
    <name evidence="3" type="ORF">J8TS2_22290</name>
</gene>
<dbReference type="InterPro" id="IPR053150">
    <property type="entry name" value="Teicoplanin_resist-assoc"/>
</dbReference>
<feature type="transmembrane region" description="Helical" evidence="1">
    <location>
        <begin position="193"/>
        <end position="215"/>
    </location>
</feature>
<comment type="caution">
    <text evidence="3">The sequence shown here is derived from an EMBL/GenBank/DDBJ whole genome shotgun (WGS) entry which is preliminary data.</text>
</comment>
<accession>A0ABQ4KIX2</accession>
<organism evidence="3 4">
    <name type="scientific">Lederbergia ruris</name>
    <dbReference type="NCBI Taxonomy" id="217495"/>
    <lineage>
        <taxon>Bacteria</taxon>
        <taxon>Bacillati</taxon>
        <taxon>Bacillota</taxon>
        <taxon>Bacilli</taxon>
        <taxon>Bacillales</taxon>
        <taxon>Bacillaceae</taxon>
        <taxon>Lederbergia</taxon>
    </lineage>
</organism>
<dbReference type="RefSeq" id="WP_158324447.1">
    <property type="nucleotide sequence ID" value="NZ_BORB01000016.1"/>
</dbReference>
<dbReference type="Proteomes" id="UP000679950">
    <property type="component" value="Unassembled WGS sequence"/>
</dbReference>
<keyword evidence="1" id="KW-0812">Transmembrane</keyword>
<keyword evidence="4" id="KW-1185">Reference proteome</keyword>
<keyword evidence="1" id="KW-1133">Transmembrane helix</keyword>
<sequence length="255" mass="29506">MDQTIETYIDEIVSRLNCNEEEKIEIIDEIRDHLYLLKNEYIDAGFNNEQATEKALESFGEHEQLTNGLQDSLSPFFKVFKIGAWILFGLYSFIILFMLLFQRILFRITDFYRNGDTFNIYVYIPMESEGLFEYLKFNSNIIPFQNTIGYLTGADRFNIDIIISNTLGNILIFLPLGIFLPLLFKKYSKFTKVLIASTIISFSIEVLQITLQIGQFDIDDIILNVVGSIIGFFFFKMLKHINTLSKGGLSRRTIG</sequence>
<evidence type="ECO:0000313" key="3">
    <source>
        <dbReference type="EMBL" id="GIN57910.1"/>
    </source>
</evidence>
<dbReference type="PANTHER" id="PTHR36834:SF2">
    <property type="entry name" value="MEMBRANE PROTEIN"/>
    <property type="match status" value="1"/>
</dbReference>
<evidence type="ECO:0000256" key="1">
    <source>
        <dbReference type="SAM" id="Phobius"/>
    </source>
</evidence>
<name>A0ABQ4KIX2_9BACI</name>
<dbReference type="EMBL" id="BORB01000016">
    <property type="protein sequence ID" value="GIN57910.1"/>
    <property type="molecule type" value="Genomic_DNA"/>
</dbReference>
<evidence type="ECO:0000259" key="2">
    <source>
        <dbReference type="Pfam" id="PF04892"/>
    </source>
</evidence>
<feature type="transmembrane region" description="Helical" evidence="1">
    <location>
        <begin position="161"/>
        <end position="184"/>
    </location>
</feature>
<dbReference type="InterPro" id="IPR047928">
    <property type="entry name" value="Perm_prefix_1"/>
</dbReference>
<feature type="transmembrane region" description="Helical" evidence="1">
    <location>
        <begin position="82"/>
        <end position="101"/>
    </location>
</feature>